<accession>A0A5B7KCU0</accession>
<reference evidence="1 2" key="1">
    <citation type="submission" date="2019-05" db="EMBL/GenBank/DDBJ databases">
        <title>Another draft genome of Portunus trituberculatus and its Hox gene families provides insights of decapod evolution.</title>
        <authorList>
            <person name="Jeong J.-H."/>
            <person name="Song I."/>
            <person name="Kim S."/>
            <person name="Choi T."/>
            <person name="Kim D."/>
            <person name="Ryu S."/>
            <person name="Kim W."/>
        </authorList>
    </citation>
    <scope>NUCLEOTIDE SEQUENCE [LARGE SCALE GENOMIC DNA]</scope>
    <source>
        <tissue evidence="1">Muscle</tissue>
    </source>
</reference>
<organism evidence="1 2">
    <name type="scientific">Portunus trituberculatus</name>
    <name type="common">Swimming crab</name>
    <name type="synonym">Neptunus trituberculatus</name>
    <dbReference type="NCBI Taxonomy" id="210409"/>
    <lineage>
        <taxon>Eukaryota</taxon>
        <taxon>Metazoa</taxon>
        <taxon>Ecdysozoa</taxon>
        <taxon>Arthropoda</taxon>
        <taxon>Crustacea</taxon>
        <taxon>Multicrustacea</taxon>
        <taxon>Malacostraca</taxon>
        <taxon>Eumalacostraca</taxon>
        <taxon>Eucarida</taxon>
        <taxon>Decapoda</taxon>
        <taxon>Pleocyemata</taxon>
        <taxon>Brachyura</taxon>
        <taxon>Eubrachyura</taxon>
        <taxon>Portunoidea</taxon>
        <taxon>Portunidae</taxon>
        <taxon>Portuninae</taxon>
        <taxon>Portunus</taxon>
    </lineage>
</organism>
<gene>
    <name evidence="1" type="ORF">E2C01_102307</name>
</gene>
<dbReference type="EMBL" id="VSRR010151507">
    <property type="protein sequence ID" value="MPD06493.1"/>
    <property type="molecule type" value="Genomic_DNA"/>
</dbReference>
<sequence>MEQNKKADLGVRQTQYLLVDNLSRATRGRSQFSVPPGDVSLRQPFVFGVVALFADRCHRFSAASSLVSSLLASHRLASPRLGQSCMSVSRFR</sequence>
<proteinExistence type="predicted"/>
<dbReference type="AlphaFoldDB" id="A0A5B7KCU0"/>
<protein>
    <submittedName>
        <fullName evidence="1">Uncharacterized protein</fullName>
    </submittedName>
</protein>
<keyword evidence="2" id="KW-1185">Reference proteome</keyword>
<comment type="caution">
    <text evidence="1">The sequence shown here is derived from an EMBL/GenBank/DDBJ whole genome shotgun (WGS) entry which is preliminary data.</text>
</comment>
<dbReference type="Proteomes" id="UP000324222">
    <property type="component" value="Unassembled WGS sequence"/>
</dbReference>
<evidence type="ECO:0000313" key="2">
    <source>
        <dbReference type="Proteomes" id="UP000324222"/>
    </source>
</evidence>
<name>A0A5B7KCU0_PORTR</name>
<evidence type="ECO:0000313" key="1">
    <source>
        <dbReference type="EMBL" id="MPD06493.1"/>
    </source>
</evidence>